<keyword evidence="2" id="KW-1185">Reference proteome</keyword>
<dbReference type="SUPFAM" id="SSF56219">
    <property type="entry name" value="DNase I-like"/>
    <property type="match status" value="1"/>
</dbReference>
<dbReference type="AlphaFoldDB" id="A0A164J1V6"/>
<evidence type="ECO:0000313" key="2">
    <source>
        <dbReference type="Proteomes" id="UP000076858"/>
    </source>
</evidence>
<reference evidence="1 2" key="1">
    <citation type="submission" date="2016-03" db="EMBL/GenBank/DDBJ databases">
        <title>EvidentialGene: Evidence-directed Construction of Genes on Genomes.</title>
        <authorList>
            <person name="Gilbert D.G."/>
            <person name="Choi J.-H."/>
            <person name="Mockaitis K."/>
            <person name="Colbourne J."/>
            <person name="Pfrender M."/>
        </authorList>
    </citation>
    <scope>NUCLEOTIDE SEQUENCE [LARGE SCALE GENOMIC DNA]</scope>
    <source>
        <strain evidence="1 2">Xinb3</strain>
        <tissue evidence="1">Complete organism</tissue>
    </source>
</reference>
<comment type="caution">
    <text evidence="1">The sequence shown here is derived from an EMBL/GenBank/DDBJ whole genome shotgun (WGS) entry which is preliminary data.</text>
</comment>
<proteinExistence type="predicted"/>
<name>A0A164J1V6_9CRUS</name>
<evidence type="ECO:0000313" key="1">
    <source>
        <dbReference type="EMBL" id="KZS01870.1"/>
    </source>
</evidence>
<dbReference type="InterPro" id="IPR036691">
    <property type="entry name" value="Endo/exonu/phosph_ase_sf"/>
</dbReference>
<sequence>MTRQQQSKLRCLQWNASSLNKANYEEFKKYLCSIKPQIIFLSETHWKSQTNFSFPGYALYRTDRTDKKGGGVALLISLALNPTSMRHRQIRNLEWVGASFYTPPTQRKAVRRMSDRCRGRMLSTSFLYPSDSPISDLDVLRMYFFLVLTALNSA</sequence>
<dbReference type="Proteomes" id="UP000076858">
    <property type="component" value="Unassembled WGS sequence"/>
</dbReference>
<feature type="non-terminal residue" evidence="1">
    <location>
        <position position="154"/>
    </location>
</feature>
<evidence type="ECO:0008006" key="3">
    <source>
        <dbReference type="Google" id="ProtNLM"/>
    </source>
</evidence>
<gene>
    <name evidence="1" type="ORF">APZ42_001334</name>
</gene>
<dbReference type="EMBL" id="LRGB01005960">
    <property type="protein sequence ID" value="KZS01870.1"/>
    <property type="molecule type" value="Genomic_DNA"/>
</dbReference>
<accession>A0A164J1V6</accession>
<protein>
    <recommendedName>
        <fullName evidence="3">Endonuclease/exonuclease/phosphatase domain-containing protein</fullName>
    </recommendedName>
</protein>
<organism evidence="1 2">
    <name type="scientific">Daphnia magna</name>
    <dbReference type="NCBI Taxonomy" id="35525"/>
    <lineage>
        <taxon>Eukaryota</taxon>
        <taxon>Metazoa</taxon>
        <taxon>Ecdysozoa</taxon>
        <taxon>Arthropoda</taxon>
        <taxon>Crustacea</taxon>
        <taxon>Branchiopoda</taxon>
        <taxon>Diplostraca</taxon>
        <taxon>Cladocera</taxon>
        <taxon>Anomopoda</taxon>
        <taxon>Daphniidae</taxon>
        <taxon>Daphnia</taxon>
    </lineage>
</organism>
<dbReference type="Gene3D" id="3.60.10.10">
    <property type="entry name" value="Endonuclease/exonuclease/phosphatase"/>
    <property type="match status" value="1"/>
</dbReference>